<name>A0AAV1TMT1_9STRA</name>
<proteinExistence type="predicted"/>
<dbReference type="EMBL" id="CAKLBY020000070">
    <property type="protein sequence ID" value="CAK7923691.1"/>
    <property type="molecule type" value="Genomic_DNA"/>
</dbReference>
<evidence type="ECO:0000313" key="2">
    <source>
        <dbReference type="Proteomes" id="UP001162060"/>
    </source>
</evidence>
<dbReference type="Proteomes" id="UP001162060">
    <property type="component" value="Unassembled WGS sequence"/>
</dbReference>
<gene>
    <name evidence="1" type="ORF">PM001_LOCUS8841</name>
</gene>
<dbReference type="AlphaFoldDB" id="A0AAV1TMT1"/>
<organism evidence="1 2">
    <name type="scientific">Peronospora matthiolae</name>
    <dbReference type="NCBI Taxonomy" id="2874970"/>
    <lineage>
        <taxon>Eukaryota</taxon>
        <taxon>Sar</taxon>
        <taxon>Stramenopiles</taxon>
        <taxon>Oomycota</taxon>
        <taxon>Peronosporomycetes</taxon>
        <taxon>Peronosporales</taxon>
        <taxon>Peronosporaceae</taxon>
        <taxon>Peronospora</taxon>
    </lineage>
</organism>
<accession>A0AAV1TMT1</accession>
<sequence>MADLTSKCSDPMTREVLAPISESELGSCFLLLHGTAATAAS</sequence>
<comment type="caution">
    <text evidence="1">The sequence shown here is derived from an EMBL/GenBank/DDBJ whole genome shotgun (WGS) entry which is preliminary data.</text>
</comment>
<evidence type="ECO:0000313" key="1">
    <source>
        <dbReference type="EMBL" id="CAK7923691.1"/>
    </source>
</evidence>
<protein>
    <submittedName>
        <fullName evidence="1">Uncharacterized protein</fullName>
    </submittedName>
</protein>
<reference evidence="1" key="1">
    <citation type="submission" date="2024-01" db="EMBL/GenBank/DDBJ databases">
        <authorList>
            <person name="Webb A."/>
        </authorList>
    </citation>
    <scope>NUCLEOTIDE SEQUENCE</scope>
    <source>
        <strain evidence="1">Pm1</strain>
    </source>
</reference>